<dbReference type="RefSeq" id="WP_284937097.1">
    <property type="nucleotide sequence ID" value="NZ_JANURM010000002.1"/>
</dbReference>
<protein>
    <submittedName>
        <fullName evidence="8">RDD family protein</fullName>
    </submittedName>
</protein>
<reference evidence="8" key="1">
    <citation type="submission" date="2022-08" db="EMBL/GenBank/DDBJ databases">
        <authorList>
            <person name="Wang H."/>
        </authorList>
    </citation>
    <scope>NUCLEOTIDE SEQUENCE</scope>
    <source>
        <strain evidence="8">PS10</strain>
    </source>
</reference>
<gene>
    <name evidence="8" type="ORF">NYG85_03540</name>
</gene>
<dbReference type="PANTHER" id="PTHR36115:SF4">
    <property type="entry name" value="MEMBRANE PROTEIN"/>
    <property type="match status" value="1"/>
</dbReference>
<feature type="transmembrane region" description="Helical" evidence="6">
    <location>
        <begin position="61"/>
        <end position="79"/>
    </location>
</feature>
<dbReference type="PANTHER" id="PTHR36115">
    <property type="entry name" value="PROLINE-RICH ANTIGEN HOMOLOG-RELATED"/>
    <property type="match status" value="1"/>
</dbReference>
<evidence type="ECO:0000313" key="8">
    <source>
        <dbReference type="EMBL" id="MDL0088450.1"/>
    </source>
</evidence>
<dbReference type="InterPro" id="IPR051791">
    <property type="entry name" value="Pra-immunoreactive"/>
</dbReference>
<dbReference type="EMBL" id="JANURM010000002">
    <property type="protein sequence ID" value="MDL0088450.1"/>
    <property type="molecule type" value="Genomic_DNA"/>
</dbReference>
<keyword evidence="5 6" id="KW-0472">Membrane</keyword>
<evidence type="ECO:0000313" key="9">
    <source>
        <dbReference type="Proteomes" id="UP001173801"/>
    </source>
</evidence>
<keyword evidence="3 6" id="KW-0812">Transmembrane</keyword>
<evidence type="ECO:0000256" key="6">
    <source>
        <dbReference type="SAM" id="Phobius"/>
    </source>
</evidence>
<dbReference type="Pfam" id="PF06271">
    <property type="entry name" value="RDD"/>
    <property type="match status" value="1"/>
</dbReference>
<evidence type="ECO:0000259" key="7">
    <source>
        <dbReference type="Pfam" id="PF06271"/>
    </source>
</evidence>
<keyword evidence="4 6" id="KW-1133">Transmembrane helix</keyword>
<comment type="caution">
    <text evidence="8">The sequence shown here is derived from an EMBL/GenBank/DDBJ whole genome shotgun (WGS) entry which is preliminary data.</text>
</comment>
<dbReference type="InterPro" id="IPR010432">
    <property type="entry name" value="RDD"/>
</dbReference>
<proteinExistence type="predicted"/>
<comment type="subcellular location">
    <subcellularLocation>
        <location evidence="1">Cell membrane</location>
        <topology evidence="1">Multi-pass membrane protein</topology>
    </subcellularLocation>
</comment>
<feature type="transmembrane region" description="Helical" evidence="6">
    <location>
        <begin position="21"/>
        <end position="41"/>
    </location>
</feature>
<reference evidence="8" key="2">
    <citation type="journal article" date="2023" name="Microorganisms">
        <title>Isolation and Genomic Characteristics of Cat-Borne Campylobacter felis sp. nov. and Sheep-Borne Campylobacter ovis sp. nov.</title>
        <authorList>
            <person name="Wang H."/>
            <person name="Li Y."/>
            <person name="Gu Y."/>
            <person name="Zhou G."/>
            <person name="Chen X."/>
            <person name="Zhang X."/>
            <person name="Shao Z."/>
            <person name="Zhang J."/>
            <person name="Zhang M."/>
        </authorList>
    </citation>
    <scope>NUCLEOTIDE SEQUENCE</scope>
    <source>
        <strain evidence="8">PS10</strain>
    </source>
</reference>
<evidence type="ECO:0000256" key="2">
    <source>
        <dbReference type="ARBA" id="ARBA00022475"/>
    </source>
</evidence>
<dbReference type="Proteomes" id="UP001173801">
    <property type="component" value="Unassembled WGS sequence"/>
</dbReference>
<evidence type="ECO:0000256" key="1">
    <source>
        <dbReference type="ARBA" id="ARBA00004651"/>
    </source>
</evidence>
<evidence type="ECO:0000256" key="4">
    <source>
        <dbReference type="ARBA" id="ARBA00022989"/>
    </source>
</evidence>
<sequence length="157" mass="17849">MSQVGQNLEREGIKIASSQKRIIAFGIDEMIVSVLFFVAFFNDFALIANQGLNQDEIYNQITALVSSLVLHLLAIRLIYQTFFIWYMGATIGKTLVKITCIDTGYLDKPNFITSLNRALIRNVSELAFYLGFLWAFGNDLRQTWHDKFSKVVVIDVA</sequence>
<feature type="domain" description="RDD" evidence="7">
    <location>
        <begin position="16"/>
        <end position="149"/>
    </location>
</feature>
<name>A0ABT7HNT4_9BACT</name>
<evidence type="ECO:0000256" key="5">
    <source>
        <dbReference type="ARBA" id="ARBA00023136"/>
    </source>
</evidence>
<organism evidence="8 9">
    <name type="scientific">Campylobacter gastrosuis</name>
    <dbReference type="NCBI Taxonomy" id="2974576"/>
    <lineage>
        <taxon>Bacteria</taxon>
        <taxon>Pseudomonadati</taxon>
        <taxon>Campylobacterota</taxon>
        <taxon>Epsilonproteobacteria</taxon>
        <taxon>Campylobacterales</taxon>
        <taxon>Campylobacteraceae</taxon>
        <taxon>Campylobacter</taxon>
    </lineage>
</organism>
<keyword evidence="2" id="KW-1003">Cell membrane</keyword>
<evidence type="ECO:0000256" key="3">
    <source>
        <dbReference type="ARBA" id="ARBA00022692"/>
    </source>
</evidence>
<keyword evidence="9" id="KW-1185">Reference proteome</keyword>
<accession>A0ABT7HNT4</accession>